<organism evidence="2 3">
    <name type="scientific">Mucuna pruriens</name>
    <name type="common">Velvet bean</name>
    <name type="synonym">Dolichos pruriens</name>
    <dbReference type="NCBI Taxonomy" id="157652"/>
    <lineage>
        <taxon>Eukaryota</taxon>
        <taxon>Viridiplantae</taxon>
        <taxon>Streptophyta</taxon>
        <taxon>Embryophyta</taxon>
        <taxon>Tracheophyta</taxon>
        <taxon>Spermatophyta</taxon>
        <taxon>Magnoliopsida</taxon>
        <taxon>eudicotyledons</taxon>
        <taxon>Gunneridae</taxon>
        <taxon>Pentapetalae</taxon>
        <taxon>rosids</taxon>
        <taxon>fabids</taxon>
        <taxon>Fabales</taxon>
        <taxon>Fabaceae</taxon>
        <taxon>Papilionoideae</taxon>
        <taxon>50 kb inversion clade</taxon>
        <taxon>NPAAA clade</taxon>
        <taxon>indigoferoid/millettioid clade</taxon>
        <taxon>Phaseoleae</taxon>
        <taxon>Mucuna</taxon>
    </lineage>
</organism>
<dbReference type="Pfam" id="PF05641">
    <property type="entry name" value="Agenet"/>
    <property type="match status" value="1"/>
</dbReference>
<feature type="non-terminal residue" evidence="2">
    <location>
        <position position="308"/>
    </location>
</feature>
<feature type="non-terminal residue" evidence="2">
    <location>
        <position position="1"/>
    </location>
</feature>
<dbReference type="SMART" id="SM00743">
    <property type="entry name" value="Agenet"/>
    <property type="match status" value="2"/>
</dbReference>
<proteinExistence type="predicted"/>
<dbReference type="InterPro" id="IPR008395">
    <property type="entry name" value="Agenet-like_dom"/>
</dbReference>
<protein>
    <submittedName>
        <fullName evidence="2">DUF724 domain-containing protein 3</fullName>
    </submittedName>
</protein>
<dbReference type="CDD" id="cd20405">
    <property type="entry name" value="Tudor_Agenet_AtDUF_rpt1_3"/>
    <property type="match status" value="1"/>
</dbReference>
<evidence type="ECO:0000259" key="1">
    <source>
        <dbReference type="SMART" id="SM00743"/>
    </source>
</evidence>
<gene>
    <name evidence="2" type="primary">DUF3</name>
    <name evidence="2" type="ORF">CR513_44167</name>
</gene>
<feature type="domain" description="Agenet" evidence="1">
    <location>
        <begin position="94"/>
        <end position="162"/>
    </location>
</feature>
<dbReference type="EMBL" id="QJKJ01009686">
    <property type="protein sequence ID" value="RDX75904.1"/>
    <property type="molecule type" value="Genomic_DNA"/>
</dbReference>
<dbReference type="CDD" id="cd20406">
    <property type="entry name" value="Tudor_Agenet_AtDUF_rpt2_4"/>
    <property type="match status" value="1"/>
</dbReference>
<name>A0A371FC85_MUCPR</name>
<dbReference type="OrthoDB" id="1397456at2759"/>
<feature type="domain" description="Agenet" evidence="1">
    <location>
        <begin position="165"/>
        <end position="220"/>
    </location>
</feature>
<keyword evidence="3" id="KW-1185">Reference proteome</keyword>
<evidence type="ECO:0000313" key="3">
    <source>
        <dbReference type="Proteomes" id="UP000257109"/>
    </source>
</evidence>
<dbReference type="PANTHER" id="PTHR31917:SF147">
    <property type="entry name" value="AGENET DOMAIN-CONTAINING PROTEIN"/>
    <property type="match status" value="1"/>
</dbReference>
<dbReference type="InterPro" id="IPR014002">
    <property type="entry name" value="Agenet_dom_plant"/>
</dbReference>
<dbReference type="Proteomes" id="UP000257109">
    <property type="component" value="Unassembled WGS sequence"/>
</dbReference>
<reference evidence="2" key="1">
    <citation type="submission" date="2018-05" db="EMBL/GenBank/DDBJ databases">
        <title>Draft genome of Mucuna pruriens seed.</title>
        <authorList>
            <person name="Nnadi N.E."/>
            <person name="Vos R."/>
            <person name="Hasami M.H."/>
            <person name="Devisetty U.K."/>
            <person name="Aguiy J.C."/>
        </authorList>
    </citation>
    <scope>NUCLEOTIDE SEQUENCE [LARGE SCALE GENOMIC DNA]</scope>
    <source>
        <strain evidence="2">JCA_2017</strain>
    </source>
</reference>
<evidence type="ECO:0000313" key="2">
    <source>
        <dbReference type="EMBL" id="RDX75904.1"/>
    </source>
</evidence>
<dbReference type="PANTHER" id="PTHR31917">
    <property type="entry name" value="AGENET DOMAIN-CONTAINING PROTEIN-RELATED"/>
    <property type="match status" value="1"/>
</dbReference>
<sequence length="308" mass="35385">KREESPLVRTRNSYSSNECVNVANVRPKLLLQLNHCFKLRDAVDAFTAIGYVGTGSHLSPDRKLELQEQPPEVETKPDNLRFRIKYSRRPLKESKFKKGKIVEVSSDKEGYKGAWFVATIVEIIGKDRFQVEYRDLKTNDGTQLLNEEIDARLIRHCPPKVPFASSFKQFQEVDAWYNDGWWEAVVLEVLNNRECLVSFIHNDVLKFENSKLRPHQGCLDGKWVMSSKKSSELVKKFGDLMPKTKNLTGIKLVLKCQKPSERDVMTRTTNTQSKFVVHLCKGAKVEVMSDEEAIKVPERQVLGEVFNP</sequence>
<dbReference type="AlphaFoldDB" id="A0A371FC85"/>
<comment type="caution">
    <text evidence="2">The sequence shown here is derived from an EMBL/GenBank/DDBJ whole genome shotgun (WGS) entry which is preliminary data.</text>
</comment>
<dbReference type="Gene3D" id="2.30.30.140">
    <property type="match status" value="1"/>
</dbReference>
<accession>A0A371FC85</accession>